<dbReference type="EMBL" id="SIHI01000001">
    <property type="protein sequence ID" value="TWT58981.1"/>
    <property type="molecule type" value="Genomic_DNA"/>
</dbReference>
<dbReference type="OrthoDB" id="1684418at2"/>
<dbReference type="Proteomes" id="UP000317243">
    <property type="component" value="Unassembled WGS sequence"/>
</dbReference>
<sequence>MSGDSKVNHPSHYNQGRLEVIDAIEGLELGFHEGNVLKYIARYKCKNGTEDLQKARWYLDRLIESESAKDCETEKLNG</sequence>
<gene>
    <name evidence="1" type="ORF">KOR42_23680</name>
</gene>
<reference evidence="1 2" key="1">
    <citation type="submission" date="2019-02" db="EMBL/GenBank/DDBJ databases">
        <title>Deep-cultivation of Planctomycetes and their phenomic and genomic characterization uncovers novel biology.</title>
        <authorList>
            <person name="Wiegand S."/>
            <person name="Jogler M."/>
            <person name="Boedeker C."/>
            <person name="Pinto D."/>
            <person name="Vollmers J."/>
            <person name="Rivas-Marin E."/>
            <person name="Kohn T."/>
            <person name="Peeters S.H."/>
            <person name="Heuer A."/>
            <person name="Rast P."/>
            <person name="Oberbeckmann S."/>
            <person name="Bunk B."/>
            <person name="Jeske O."/>
            <person name="Meyerdierks A."/>
            <person name="Storesund J.E."/>
            <person name="Kallscheuer N."/>
            <person name="Luecker S."/>
            <person name="Lage O.M."/>
            <person name="Pohl T."/>
            <person name="Merkel B.J."/>
            <person name="Hornburger P."/>
            <person name="Mueller R.-W."/>
            <person name="Bruemmer F."/>
            <person name="Labrenz M."/>
            <person name="Spormann A.M."/>
            <person name="Op Den Camp H."/>
            <person name="Overmann J."/>
            <person name="Amann R."/>
            <person name="Jetten M.S.M."/>
            <person name="Mascher T."/>
            <person name="Medema M.H."/>
            <person name="Devos D.P."/>
            <person name="Kaster A.-K."/>
            <person name="Ovreas L."/>
            <person name="Rohde M."/>
            <person name="Galperin M.Y."/>
            <person name="Jogler C."/>
        </authorList>
    </citation>
    <scope>NUCLEOTIDE SEQUENCE [LARGE SCALE GENOMIC DNA]</scope>
    <source>
        <strain evidence="1 2">KOR42</strain>
    </source>
</reference>
<name>A0A5C5X9B7_9PLAN</name>
<dbReference type="Pfam" id="PF11753">
    <property type="entry name" value="DUF3310"/>
    <property type="match status" value="1"/>
</dbReference>
<dbReference type="RefSeq" id="WP_146509737.1">
    <property type="nucleotide sequence ID" value="NZ_SIHI01000001.1"/>
</dbReference>
<dbReference type="AlphaFoldDB" id="A0A5C5X9B7"/>
<organism evidence="1 2">
    <name type="scientific">Thalassoglobus neptunius</name>
    <dbReference type="NCBI Taxonomy" id="1938619"/>
    <lineage>
        <taxon>Bacteria</taxon>
        <taxon>Pseudomonadati</taxon>
        <taxon>Planctomycetota</taxon>
        <taxon>Planctomycetia</taxon>
        <taxon>Planctomycetales</taxon>
        <taxon>Planctomycetaceae</taxon>
        <taxon>Thalassoglobus</taxon>
    </lineage>
</organism>
<protein>
    <recommendedName>
        <fullName evidence="3">Protein of unknwon function (DUF3310)</fullName>
    </recommendedName>
</protein>
<evidence type="ECO:0008006" key="3">
    <source>
        <dbReference type="Google" id="ProtNLM"/>
    </source>
</evidence>
<keyword evidence="2" id="KW-1185">Reference proteome</keyword>
<proteinExistence type="predicted"/>
<dbReference type="InterPro" id="IPR021739">
    <property type="entry name" value="SaV-like"/>
</dbReference>
<evidence type="ECO:0000313" key="2">
    <source>
        <dbReference type="Proteomes" id="UP000317243"/>
    </source>
</evidence>
<comment type="caution">
    <text evidence="1">The sequence shown here is derived from an EMBL/GenBank/DDBJ whole genome shotgun (WGS) entry which is preliminary data.</text>
</comment>
<evidence type="ECO:0000313" key="1">
    <source>
        <dbReference type="EMBL" id="TWT58981.1"/>
    </source>
</evidence>
<accession>A0A5C5X9B7</accession>